<accession>A0ABW4APH6</accession>
<dbReference type="EMBL" id="JBHTMK010000061">
    <property type="protein sequence ID" value="MFD1372761.1"/>
    <property type="molecule type" value="Genomic_DNA"/>
</dbReference>
<proteinExistence type="predicted"/>
<name>A0ABW4APH6_9ACTN</name>
<protein>
    <submittedName>
        <fullName evidence="2">Uncharacterized protein</fullName>
    </submittedName>
</protein>
<organism evidence="2 3">
    <name type="scientific">Actinoplanes sichuanensis</name>
    <dbReference type="NCBI Taxonomy" id="512349"/>
    <lineage>
        <taxon>Bacteria</taxon>
        <taxon>Bacillati</taxon>
        <taxon>Actinomycetota</taxon>
        <taxon>Actinomycetes</taxon>
        <taxon>Micromonosporales</taxon>
        <taxon>Micromonosporaceae</taxon>
        <taxon>Actinoplanes</taxon>
    </lineage>
</organism>
<evidence type="ECO:0000256" key="1">
    <source>
        <dbReference type="SAM" id="MobiDB-lite"/>
    </source>
</evidence>
<sequence length="106" mass="11735">MSKTLTVPSTPLTTVPVPSKRNERTRSVERVTPSAGFPARLLIELSAVLVPPASPWPAIFARHSLDLMKQERKPYICMPAGDVPQRVLHACQTLTGDDRSAQRFRS</sequence>
<dbReference type="RefSeq" id="WP_317795550.1">
    <property type="nucleotide sequence ID" value="NZ_AP028461.1"/>
</dbReference>
<dbReference type="Proteomes" id="UP001597183">
    <property type="component" value="Unassembled WGS sequence"/>
</dbReference>
<reference evidence="3" key="1">
    <citation type="journal article" date="2019" name="Int. J. Syst. Evol. Microbiol.">
        <title>The Global Catalogue of Microorganisms (GCM) 10K type strain sequencing project: providing services to taxonomists for standard genome sequencing and annotation.</title>
        <authorList>
            <consortium name="The Broad Institute Genomics Platform"/>
            <consortium name="The Broad Institute Genome Sequencing Center for Infectious Disease"/>
            <person name="Wu L."/>
            <person name="Ma J."/>
        </authorList>
    </citation>
    <scope>NUCLEOTIDE SEQUENCE [LARGE SCALE GENOMIC DNA]</scope>
    <source>
        <strain evidence="3">CCM 7526</strain>
    </source>
</reference>
<feature type="compositionally biased region" description="Low complexity" evidence="1">
    <location>
        <begin position="1"/>
        <end position="19"/>
    </location>
</feature>
<feature type="compositionally biased region" description="Basic and acidic residues" evidence="1">
    <location>
        <begin position="20"/>
        <end position="29"/>
    </location>
</feature>
<comment type="caution">
    <text evidence="2">The sequence shown here is derived from an EMBL/GenBank/DDBJ whole genome shotgun (WGS) entry which is preliminary data.</text>
</comment>
<evidence type="ECO:0000313" key="3">
    <source>
        <dbReference type="Proteomes" id="UP001597183"/>
    </source>
</evidence>
<gene>
    <name evidence="2" type="ORF">ACFQ5G_46180</name>
</gene>
<feature type="region of interest" description="Disordered" evidence="1">
    <location>
        <begin position="1"/>
        <end position="31"/>
    </location>
</feature>
<evidence type="ECO:0000313" key="2">
    <source>
        <dbReference type="EMBL" id="MFD1372761.1"/>
    </source>
</evidence>
<keyword evidence="3" id="KW-1185">Reference proteome</keyword>